<dbReference type="OrthoDB" id="6200718at2"/>
<keyword evidence="1" id="KW-0472">Membrane</keyword>
<organism evidence="2 3">
    <name type="scientific">Tenacibaculum jejuense</name>
    <dbReference type="NCBI Taxonomy" id="584609"/>
    <lineage>
        <taxon>Bacteria</taxon>
        <taxon>Pseudomonadati</taxon>
        <taxon>Bacteroidota</taxon>
        <taxon>Flavobacteriia</taxon>
        <taxon>Flavobacteriales</taxon>
        <taxon>Flavobacteriaceae</taxon>
        <taxon>Tenacibaculum</taxon>
    </lineage>
</organism>
<name>A0A238U439_9FLAO</name>
<dbReference type="Proteomes" id="UP000215214">
    <property type="component" value="Chromosome TJEJU"/>
</dbReference>
<evidence type="ECO:0000256" key="1">
    <source>
        <dbReference type="SAM" id="Phobius"/>
    </source>
</evidence>
<reference evidence="2 3" key="1">
    <citation type="submission" date="2017-07" db="EMBL/GenBank/DDBJ databases">
        <authorList>
            <person name="Sun Z.S."/>
            <person name="Albrecht U."/>
            <person name="Echele G."/>
            <person name="Lee C.C."/>
        </authorList>
    </citation>
    <scope>NUCLEOTIDE SEQUENCE [LARGE SCALE GENOMIC DNA]</scope>
    <source>
        <strain evidence="3">type strain: KCTC 22618</strain>
    </source>
</reference>
<feature type="transmembrane region" description="Helical" evidence="1">
    <location>
        <begin position="12"/>
        <end position="30"/>
    </location>
</feature>
<gene>
    <name evidence="2" type="ORF">TJEJU_0062</name>
</gene>
<feature type="transmembrane region" description="Helical" evidence="1">
    <location>
        <begin position="98"/>
        <end position="115"/>
    </location>
</feature>
<proteinExistence type="predicted"/>
<evidence type="ECO:0000313" key="3">
    <source>
        <dbReference type="Proteomes" id="UP000215214"/>
    </source>
</evidence>
<feature type="transmembrane region" description="Helical" evidence="1">
    <location>
        <begin position="67"/>
        <end position="86"/>
    </location>
</feature>
<evidence type="ECO:0000313" key="2">
    <source>
        <dbReference type="EMBL" id="SNR13872.1"/>
    </source>
</evidence>
<dbReference type="KEGG" id="tje:TJEJU_0062"/>
<dbReference type="RefSeq" id="WP_095068745.1">
    <property type="nucleotide sequence ID" value="NZ_LT899436.1"/>
</dbReference>
<dbReference type="EMBL" id="LT899436">
    <property type="protein sequence ID" value="SNR13872.1"/>
    <property type="molecule type" value="Genomic_DNA"/>
</dbReference>
<protein>
    <submittedName>
        <fullName evidence="2">Uncharacterized protein</fullName>
    </submittedName>
</protein>
<keyword evidence="1" id="KW-0812">Transmembrane</keyword>
<accession>A0A238U439</accession>
<keyword evidence="3" id="KW-1185">Reference proteome</keyword>
<dbReference type="AlphaFoldDB" id="A0A238U439"/>
<sequence length="131" mass="15198">MNHLIENGKRRTISISISILLISLHTIYFYHSVRPEIDYDKLIQQLIRLGLTIGLLAMVYKGKNWARIISIILFSLAILGAIIGFFSINSSLINKSPLIVMIFVYSIAIYHFTFAESFKEFFNYQNNYKKD</sequence>
<feature type="transmembrane region" description="Helical" evidence="1">
    <location>
        <begin position="42"/>
        <end position="60"/>
    </location>
</feature>
<keyword evidence="1" id="KW-1133">Transmembrane helix</keyword>